<dbReference type="PANTHER" id="PTHR22911:SF6">
    <property type="entry name" value="SOLUTE CARRIER FAMILY 35 MEMBER G1"/>
    <property type="match status" value="1"/>
</dbReference>
<reference evidence="8 9" key="1">
    <citation type="submission" date="2023-10" db="EMBL/GenBank/DDBJ databases">
        <title>Chromosome-scale genome assembly provides insights into flower coloration mechanisms of Canna indica.</title>
        <authorList>
            <person name="Li C."/>
        </authorList>
    </citation>
    <scope>NUCLEOTIDE SEQUENCE [LARGE SCALE GENOMIC DNA]</scope>
    <source>
        <tissue evidence="8">Flower</tissue>
    </source>
</reference>
<feature type="transmembrane region" description="Helical" evidence="6">
    <location>
        <begin position="152"/>
        <end position="174"/>
    </location>
</feature>
<dbReference type="InterPro" id="IPR037185">
    <property type="entry name" value="EmrE-like"/>
</dbReference>
<evidence type="ECO:0000256" key="6">
    <source>
        <dbReference type="SAM" id="Phobius"/>
    </source>
</evidence>
<feature type="domain" description="EamA" evidence="7">
    <location>
        <begin position="92"/>
        <end position="225"/>
    </location>
</feature>
<gene>
    <name evidence="8" type="ORF">Cni_G22368</name>
</gene>
<evidence type="ECO:0000313" key="9">
    <source>
        <dbReference type="Proteomes" id="UP001327560"/>
    </source>
</evidence>
<keyword evidence="5 6" id="KW-0472">Membrane</keyword>
<feature type="transmembrane region" description="Helical" evidence="6">
    <location>
        <begin position="312"/>
        <end position="333"/>
    </location>
</feature>
<feature type="transmembrane region" description="Helical" evidence="6">
    <location>
        <begin position="250"/>
        <end position="273"/>
    </location>
</feature>
<feature type="transmembrane region" description="Helical" evidence="6">
    <location>
        <begin position="371"/>
        <end position="389"/>
    </location>
</feature>
<feature type="transmembrane region" description="Helical" evidence="6">
    <location>
        <begin position="211"/>
        <end position="230"/>
    </location>
</feature>
<organism evidence="8 9">
    <name type="scientific">Canna indica</name>
    <name type="common">Indian-shot</name>
    <dbReference type="NCBI Taxonomy" id="4628"/>
    <lineage>
        <taxon>Eukaryota</taxon>
        <taxon>Viridiplantae</taxon>
        <taxon>Streptophyta</taxon>
        <taxon>Embryophyta</taxon>
        <taxon>Tracheophyta</taxon>
        <taxon>Spermatophyta</taxon>
        <taxon>Magnoliopsida</taxon>
        <taxon>Liliopsida</taxon>
        <taxon>Zingiberales</taxon>
        <taxon>Cannaceae</taxon>
        <taxon>Canna</taxon>
    </lineage>
</organism>
<keyword evidence="3 6" id="KW-0812">Transmembrane</keyword>
<dbReference type="AlphaFoldDB" id="A0AAQ3KV05"/>
<sequence>MALASGDGGSGGHEEAHVVEVVEPSPSTADEISPLLAVDGANEEPTRSRMTIFSISYPRKKAPREPVVSTMDSEIAFLGQIISWIWSGSRYSGMLCMASSSIIYYIMDLLVDIFPVRSFQIYQTLFTRCMILLIISLIWLRRTGQPLLIPIHARNVLVLRSLTGFVSLLSFIYSVQNLPMSYAVLLNFATPIMASMGAMIILQEKLPLSHIGGLACSCLGLLLTLQPMPLLRGNSNVTHEKDDTPTDSGIFEIFSILVGIISTTLGGISYCLIRAGAKAADQPVYTVLSFGMLACPLSAICILIFQEFVLPNLFTFLLTIVLGVLAFFAEIFLARGLQFEKVAKVTNILYIKVILSQVTSLTFGATPTSDKLIGCLLILASVCGTAFFGREKENE</sequence>
<evidence type="ECO:0000259" key="7">
    <source>
        <dbReference type="Pfam" id="PF00892"/>
    </source>
</evidence>
<dbReference type="Pfam" id="PF00892">
    <property type="entry name" value="EamA"/>
    <property type="match status" value="1"/>
</dbReference>
<feature type="transmembrane region" description="Helical" evidence="6">
    <location>
        <begin position="180"/>
        <end position="202"/>
    </location>
</feature>
<accession>A0AAQ3KV05</accession>
<protein>
    <recommendedName>
        <fullName evidence="7">EamA domain-containing protein</fullName>
    </recommendedName>
</protein>
<proteinExistence type="inferred from homology"/>
<feature type="transmembrane region" description="Helical" evidence="6">
    <location>
        <begin position="285"/>
        <end position="306"/>
    </location>
</feature>
<evidence type="ECO:0000256" key="5">
    <source>
        <dbReference type="ARBA" id="ARBA00023136"/>
    </source>
</evidence>
<comment type="subcellular location">
    <subcellularLocation>
        <location evidence="1">Membrane</location>
        <topology evidence="1">Multi-pass membrane protein</topology>
    </subcellularLocation>
</comment>
<dbReference type="PANTHER" id="PTHR22911">
    <property type="entry name" value="ACYL-MALONYL CONDENSING ENZYME-RELATED"/>
    <property type="match status" value="1"/>
</dbReference>
<feature type="transmembrane region" description="Helical" evidence="6">
    <location>
        <begin position="345"/>
        <end position="365"/>
    </location>
</feature>
<name>A0AAQ3KV05_9LILI</name>
<dbReference type="Proteomes" id="UP001327560">
    <property type="component" value="Chromosome 7"/>
</dbReference>
<feature type="transmembrane region" description="Helical" evidence="6">
    <location>
        <begin position="119"/>
        <end position="140"/>
    </location>
</feature>
<evidence type="ECO:0000313" key="8">
    <source>
        <dbReference type="EMBL" id="WOL13598.1"/>
    </source>
</evidence>
<dbReference type="EMBL" id="CP136896">
    <property type="protein sequence ID" value="WOL13598.1"/>
    <property type="molecule type" value="Genomic_DNA"/>
</dbReference>
<keyword evidence="4 6" id="KW-1133">Transmembrane helix</keyword>
<evidence type="ECO:0000256" key="4">
    <source>
        <dbReference type="ARBA" id="ARBA00022989"/>
    </source>
</evidence>
<dbReference type="InterPro" id="IPR000620">
    <property type="entry name" value="EamA_dom"/>
</dbReference>
<evidence type="ECO:0000256" key="1">
    <source>
        <dbReference type="ARBA" id="ARBA00004141"/>
    </source>
</evidence>
<evidence type="ECO:0000256" key="2">
    <source>
        <dbReference type="ARBA" id="ARBA00007635"/>
    </source>
</evidence>
<dbReference type="SUPFAM" id="SSF103481">
    <property type="entry name" value="Multidrug resistance efflux transporter EmrE"/>
    <property type="match status" value="2"/>
</dbReference>
<dbReference type="GO" id="GO:0016020">
    <property type="term" value="C:membrane"/>
    <property type="evidence" value="ECO:0007669"/>
    <property type="project" value="UniProtKB-SubCell"/>
</dbReference>
<feature type="transmembrane region" description="Helical" evidence="6">
    <location>
        <begin position="91"/>
        <end position="107"/>
    </location>
</feature>
<evidence type="ECO:0000256" key="3">
    <source>
        <dbReference type="ARBA" id="ARBA00022692"/>
    </source>
</evidence>
<keyword evidence="9" id="KW-1185">Reference proteome</keyword>
<comment type="similarity">
    <text evidence="2">Belongs to the drug/metabolite transporter (DMT) superfamily. Plant drug/metabolite exporter (P-DME) (TC 2.A.7.4) family.</text>
</comment>